<protein>
    <submittedName>
        <fullName evidence="1">LALA0S03e06546g1_1</fullName>
    </submittedName>
</protein>
<dbReference type="GO" id="GO:0000056">
    <property type="term" value="P:ribosomal small subunit export from nucleus"/>
    <property type="evidence" value="ECO:0007669"/>
    <property type="project" value="EnsemblFungi"/>
</dbReference>
<dbReference type="Gene3D" id="3.10.450.50">
    <property type="match status" value="1"/>
</dbReference>
<dbReference type="GO" id="GO:0008033">
    <property type="term" value="P:tRNA processing"/>
    <property type="evidence" value="ECO:0007669"/>
    <property type="project" value="EnsemblFungi"/>
</dbReference>
<dbReference type="RefSeq" id="XP_022627833.1">
    <property type="nucleotide sequence ID" value="XM_022773350.1"/>
</dbReference>
<name>A0A0C7N0Y6_9SACH</name>
<dbReference type="Proteomes" id="UP000054304">
    <property type="component" value="Unassembled WGS sequence"/>
</dbReference>
<dbReference type="GO" id="GO:0006409">
    <property type="term" value="P:tRNA export from nucleus"/>
    <property type="evidence" value="ECO:0007669"/>
    <property type="project" value="EnsemblFungi"/>
</dbReference>
<dbReference type="STRING" id="1245769.A0A0C7N0Y6"/>
<evidence type="ECO:0000313" key="2">
    <source>
        <dbReference type="Proteomes" id="UP000054304"/>
    </source>
</evidence>
<dbReference type="GO" id="GO:0016973">
    <property type="term" value="P:poly(A)+ mRNA export from nucleus"/>
    <property type="evidence" value="ECO:0007669"/>
    <property type="project" value="EnsemblFungi"/>
</dbReference>
<dbReference type="GO" id="GO:0000055">
    <property type="term" value="P:ribosomal large subunit export from nucleus"/>
    <property type="evidence" value="ECO:0007669"/>
    <property type="project" value="EnsemblFungi"/>
</dbReference>
<dbReference type="Pfam" id="PF10429">
    <property type="entry name" value="Mtr2"/>
    <property type="match status" value="1"/>
</dbReference>
<sequence>MNSQSQAVDTFIKKVFAFLDEKDSQQLAPFLQCFDPANSKIIVNANPFAQPAVFLETWQRAVVQTQHVLTGLDYHVIPGTGTTICSVNGKVRFDESGRDKEGQDSAVAELAGVANAGAGPRAPAAKPRPMWGPYFGTSLQLVLDDRVFNGDHNSVIYSFNYTMVYKPDDSLMSV</sequence>
<dbReference type="GO" id="GO:0042272">
    <property type="term" value="C:nuclear RNA export factor complex"/>
    <property type="evidence" value="ECO:0007669"/>
    <property type="project" value="EnsemblFungi"/>
</dbReference>
<dbReference type="EMBL" id="LN736362">
    <property type="protein sequence ID" value="CEP61599.1"/>
    <property type="molecule type" value="Genomic_DNA"/>
</dbReference>
<proteinExistence type="predicted"/>
<keyword evidence="2" id="KW-1185">Reference proteome</keyword>
<dbReference type="InterPro" id="IPR019488">
    <property type="entry name" value="Nucl_pore_RNA_shuttling_Mtr2"/>
</dbReference>
<accession>A0A0C7N0Y6</accession>
<evidence type="ECO:0000313" key="1">
    <source>
        <dbReference type="EMBL" id="CEP61599.1"/>
    </source>
</evidence>
<dbReference type="HOGENOM" id="CLU_128326_0_0_1"/>
<reference evidence="1 2" key="1">
    <citation type="submission" date="2014-12" db="EMBL/GenBank/DDBJ databases">
        <authorList>
            <person name="Neuveglise Cecile"/>
        </authorList>
    </citation>
    <scope>NUCLEOTIDE SEQUENCE [LARGE SCALE GENOMIC DNA]</scope>
    <source>
        <strain evidence="1 2">CBS 12615</strain>
    </source>
</reference>
<dbReference type="SUPFAM" id="SSF54427">
    <property type="entry name" value="NTF2-like"/>
    <property type="match status" value="1"/>
</dbReference>
<dbReference type="OrthoDB" id="25408at2759"/>
<gene>
    <name evidence="1" type="ORF">LALA0_S03e06546g</name>
</gene>
<dbReference type="AlphaFoldDB" id="A0A0C7N0Y6"/>
<dbReference type="InterPro" id="IPR032710">
    <property type="entry name" value="NTF2-like_dom_sf"/>
</dbReference>
<organism evidence="1 2">
    <name type="scientific">Lachancea lanzarotensis</name>
    <dbReference type="NCBI Taxonomy" id="1245769"/>
    <lineage>
        <taxon>Eukaryota</taxon>
        <taxon>Fungi</taxon>
        <taxon>Dikarya</taxon>
        <taxon>Ascomycota</taxon>
        <taxon>Saccharomycotina</taxon>
        <taxon>Saccharomycetes</taxon>
        <taxon>Saccharomycetales</taxon>
        <taxon>Saccharomycetaceae</taxon>
        <taxon>Lachancea</taxon>
    </lineage>
</organism>
<dbReference type="GeneID" id="34685028"/>